<organism evidence="2 3">
    <name type="scientific">Georgenia faecalis</name>
    <dbReference type="NCBI Taxonomy" id="2483799"/>
    <lineage>
        <taxon>Bacteria</taxon>
        <taxon>Bacillati</taxon>
        <taxon>Actinomycetota</taxon>
        <taxon>Actinomycetes</taxon>
        <taxon>Micrococcales</taxon>
        <taxon>Bogoriellaceae</taxon>
        <taxon>Georgenia</taxon>
    </lineage>
</organism>
<evidence type="ECO:0000256" key="1">
    <source>
        <dbReference type="SAM" id="Phobius"/>
    </source>
</evidence>
<protein>
    <recommendedName>
        <fullName evidence="4">Transmembrane protein</fullName>
    </recommendedName>
</protein>
<dbReference type="RefSeq" id="WP_122824343.1">
    <property type="nucleotide sequence ID" value="NZ_CP033325.1"/>
</dbReference>
<feature type="transmembrane region" description="Helical" evidence="1">
    <location>
        <begin position="118"/>
        <end position="135"/>
    </location>
</feature>
<accession>A0ABV9DAU5</accession>
<feature type="transmembrane region" description="Helical" evidence="1">
    <location>
        <begin position="147"/>
        <end position="164"/>
    </location>
</feature>
<proteinExistence type="predicted"/>
<keyword evidence="1" id="KW-0812">Transmembrane</keyword>
<evidence type="ECO:0000313" key="2">
    <source>
        <dbReference type="EMBL" id="MFC4555746.1"/>
    </source>
</evidence>
<dbReference type="EMBL" id="JBHSGF010000007">
    <property type="protein sequence ID" value="MFC4555746.1"/>
    <property type="molecule type" value="Genomic_DNA"/>
</dbReference>
<keyword evidence="1" id="KW-1133">Transmembrane helix</keyword>
<comment type="caution">
    <text evidence="2">The sequence shown here is derived from an EMBL/GenBank/DDBJ whole genome shotgun (WGS) entry which is preliminary data.</text>
</comment>
<evidence type="ECO:0008006" key="4">
    <source>
        <dbReference type="Google" id="ProtNLM"/>
    </source>
</evidence>
<name>A0ABV9DAU5_9MICO</name>
<evidence type="ECO:0000313" key="3">
    <source>
        <dbReference type="Proteomes" id="UP001595955"/>
    </source>
</evidence>
<gene>
    <name evidence="2" type="ORF">ACFO3F_10860</name>
</gene>
<keyword evidence="3" id="KW-1185">Reference proteome</keyword>
<reference evidence="3" key="1">
    <citation type="journal article" date="2019" name="Int. J. Syst. Evol. Microbiol.">
        <title>The Global Catalogue of Microorganisms (GCM) 10K type strain sequencing project: providing services to taxonomists for standard genome sequencing and annotation.</title>
        <authorList>
            <consortium name="The Broad Institute Genomics Platform"/>
            <consortium name="The Broad Institute Genome Sequencing Center for Infectious Disease"/>
            <person name="Wu L."/>
            <person name="Ma J."/>
        </authorList>
    </citation>
    <scope>NUCLEOTIDE SEQUENCE [LARGE SCALE GENOMIC DNA]</scope>
    <source>
        <strain evidence="3">JCM 3369</strain>
    </source>
</reference>
<keyword evidence="1" id="KW-0472">Membrane</keyword>
<dbReference type="Proteomes" id="UP001595955">
    <property type="component" value="Unassembled WGS sequence"/>
</dbReference>
<sequence length="202" mass="22486">MSGNGNVQTGGGRRTFPARVVDWWLARVWPDLALVVVLTLLHFVLYRHWEWDRVDFAIQEIATDQRRFIYVGLATVAALVAGSNNTAVGSYVSSSGDVMKHIRVSHGKSMRKGLRSNGLWLWAVAVMSLVCIGLDPMDPNDPHNTRGAAWIAEAALLLIVVKYGRLVMMQDVLLKANDLSRQREALAEKRSNRRALKKPPTG</sequence>
<feature type="transmembrane region" description="Helical" evidence="1">
    <location>
        <begin position="28"/>
        <end position="46"/>
    </location>
</feature>